<keyword evidence="9" id="KW-0812">Transmembrane</keyword>
<keyword evidence="13" id="KW-1185">Reference proteome</keyword>
<protein>
    <recommendedName>
        <fullName evidence="2">histidine kinase</fullName>
        <ecNumber evidence="2">2.7.13.3</ecNumber>
    </recommendedName>
</protein>
<evidence type="ECO:0000256" key="5">
    <source>
        <dbReference type="ARBA" id="ARBA00022741"/>
    </source>
</evidence>
<evidence type="ECO:0000259" key="10">
    <source>
        <dbReference type="Pfam" id="PF02518"/>
    </source>
</evidence>
<dbReference type="EC" id="2.7.13.3" evidence="2"/>
<dbReference type="Pfam" id="PF02518">
    <property type="entry name" value="HATPase_c"/>
    <property type="match status" value="1"/>
</dbReference>
<keyword evidence="9" id="KW-0472">Membrane</keyword>
<proteinExistence type="predicted"/>
<dbReference type="Gene3D" id="3.30.565.10">
    <property type="entry name" value="Histidine kinase-like ATPase, C-terminal domain"/>
    <property type="match status" value="1"/>
</dbReference>
<dbReference type="Pfam" id="PF07730">
    <property type="entry name" value="HisKA_3"/>
    <property type="match status" value="1"/>
</dbReference>
<feature type="transmembrane region" description="Helical" evidence="9">
    <location>
        <begin position="12"/>
        <end position="32"/>
    </location>
</feature>
<dbReference type="Gene3D" id="1.20.5.1930">
    <property type="match status" value="1"/>
</dbReference>
<evidence type="ECO:0000256" key="1">
    <source>
        <dbReference type="ARBA" id="ARBA00000085"/>
    </source>
</evidence>
<evidence type="ECO:0000313" key="12">
    <source>
        <dbReference type="EMBL" id="MFC4132028.1"/>
    </source>
</evidence>
<dbReference type="InterPro" id="IPR003594">
    <property type="entry name" value="HATPase_dom"/>
</dbReference>
<dbReference type="InterPro" id="IPR036890">
    <property type="entry name" value="HATPase_C_sf"/>
</dbReference>
<evidence type="ECO:0000313" key="13">
    <source>
        <dbReference type="Proteomes" id="UP001595816"/>
    </source>
</evidence>
<feature type="transmembrane region" description="Helical" evidence="9">
    <location>
        <begin position="66"/>
        <end position="84"/>
    </location>
</feature>
<feature type="domain" description="Signal transduction histidine kinase subgroup 3 dimerisation and phosphoacceptor" evidence="11">
    <location>
        <begin position="187"/>
        <end position="253"/>
    </location>
</feature>
<evidence type="ECO:0000256" key="2">
    <source>
        <dbReference type="ARBA" id="ARBA00012438"/>
    </source>
</evidence>
<sequence>MHPPAQPRSRAVRLIALDGVVVLAYVVVLLATGPVGPSAARPATAAPWEQFALAGAALAPLAVRRLWPLPVYLVTLAVSVLAVLRDQLWDPLLPAAYALYAVTAARMPRSWWERWLPGLSIGLLLGTAALGVAREPGQDWWRGNAGPLVLGFLALLAAAELGRAAQQRRADAVRTAQRIARQAVDEERLRIARELHDVVTHSMGLIAVKAGVANHVVRTRPEEAHEALRVIEQTSRNALNDMRRMVGVLRSDEQPADLAPAPGPEALGDLARRAGAELTARGLADLPDGVGLAVHRIVQEALTNVAKHAGPRARCVIAVEADGGEVRLSVVDDGTNPAPPNAGGHGLIGMRERVAMYGGALAAGPEPGGGFAVRATLRYEAAR</sequence>
<keyword evidence="7" id="KW-0067">ATP-binding</keyword>
<evidence type="ECO:0000256" key="9">
    <source>
        <dbReference type="SAM" id="Phobius"/>
    </source>
</evidence>
<evidence type="ECO:0000259" key="11">
    <source>
        <dbReference type="Pfam" id="PF07730"/>
    </source>
</evidence>
<keyword evidence="9" id="KW-1133">Transmembrane helix</keyword>
<accession>A0ABV8LNA1</accession>
<dbReference type="Proteomes" id="UP001595816">
    <property type="component" value="Unassembled WGS sequence"/>
</dbReference>
<dbReference type="GO" id="GO:0016301">
    <property type="term" value="F:kinase activity"/>
    <property type="evidence" value="ECO:0007669"/>
    <property type="project" value="UniProtKB-KW"/>
</dbReference>
<dbReference type="PANTHER" id="PTHR24421">
    <property type="entry name" value="NITRATE/NITRITE SENSOR PROTEIN NARX-RELATED"/>
    <property type="match status" value="1"/>
</dbReference>
<comment type="catalytic activity">
    <reaction evidence="1">
        <text>ATP + protein L-histidine = ADP + protein N-phospho-L-histidine.</text>
        <dbReference type="EC" id="2.7.13.3"/>
    </reaction>
</comment>
<dbReference type="SUPFAM" id="SSF55874">
    <property type="entry name" value="ATPase domain of HSP90 chaperone/DNA topoisomerase II/histidine kinase"/>
    <property type="match status" value="1"/>
</dbReference>
<keyword evidence="6 12" id="KW-0418">Kinase</keyword>
<organism evidence="12 13">
    <name type="scientific">Hamadaea flava</name>
    <dbReference type="NCBI Taxonomy" id="1742688"/>
    <lineage>
        <taxon>Bacteria</taxon>
        <taxon>Bacillati</taxon>
        <taxon>Actinomycetota</taxon>
        <taxon>Actinomycetes</taxon>
        <taxon>Micromonosporales</taxon>
        <taxon>Micromonosporaceae</taxon>
        <taxon>Hamadaea</taxon>
    </lineage>
</organism>
<dbReference type="InterPro" id="IPR050482">
    <property type="entry name" value="Sensor_HK_TwoCompSys"/>
</dbReference>
<keyword evidence="8" id="KW-0902">Two-component regulatory system</keyword>
<dbReference type="PANTHER" id="PTHR24421:SF10">
    <property type="entry name" value="NITRATE_NITRITE SENSOR PROTEIN NARQ"/>
    <property type="match status" value="1"/>
</dbReference>
<keyword evidence="5" id="KW-0547">Nucleotide-binding</keyword>
<feature type="transmembrane region" description="Helical" evidence="9">
    <location>
        <begin position="145"/>
        <end position="162"/>
    </location>
</feature>
<evidence type="ECO:0000256" key="4">
    <source>
        <dbReference type="ARBA" id="ARBA00022679"/>
    </source>
</evidence>
<evidence type="ECO:0000256" key="7">
    <source>
        <dbReference type="ARBA" id="ARBA00022840"/>
    </source>
</evidence>
<evidence type="ECO:0000256" key="3">
    <source>
        <dbReference type="ARBA" id="ARBA00022553"/>
    </source>
</evidence>
<keyword evidence="3" id="KW-0597">Phosphoprotein</keyword>
<gene>
    <name evidence="12" type="ORF">ACFOZ4_15565</name>
</gene>
<dbReference type="RefSeq" id="WP_253749865.1">
    <property type="nucleotide sequence ID" value="NZ_JAMZDZ010000001.1"/>
</dbReference>
<feature type="domain" description="Histidine kinase/HSP90-like ATPase" evidence="10">
    <location>
        <begin position="292"/>
        <end position="379"/>
    </location>
</feature>
<dbReference type="CDD" id="cd16917">
    <property type="entry name" value="HATPase_UhpB-NarQ-NarX-like"/>
    <property type="match status" value="1"/>
</dbReference>
<comment type="caution">
    <text evidence="12">The sequence shown here is derived from an EMBL/GenBank/DDBJ whole genome shotgun (WGS) entry which is preliminary data.</text>
</comment>
<evidence type="ECO:0000256" key="8">
    <source>
        <dbReference type="ARBA" id="ARBA00023012"/>
    </source>
</evidence>
<evidence type="ECO:0000256" key="6">
    <source>
        <dbReference type="ARBA" id="ARBA00022777"/>
    </source>
</evidence>
<dbReference type="InterPro" id="IPR011712">
    <property type="entry name" value="Sig_transdc_His_kin_sub3_dim/P"/>
</dbReference>
<dbReference type="EMBL" id="JBHSAY010000008">
    <property type="protein sequence ID" value="MFC4132028.1"/>
    <property type="molecule type" value="Genomic_DNA"/>
</dbReference>
<name>A0ABV8LNA1_9ACTN</name>
<keyword evidence="4" id="KW-0808">Transferase</keyword>
<feature type="transmembrane region" description="Helical" evidence="9">
    <location>
        <begin position="115"/>
        <end position="133"/>
    </location>
</feature>
<reference evidence="13" key="1">
    <citation type="journal article" date="2019" name="Int. J. Syst. Evol. Microbiol.">
        <title>The Global Catalogue of Microorganisms (GCM) 10K type strain sequencing project: providing services to taxonomists for standard genome sequencing and annotation.</title>
        <authorList>
            <consortium name="The Broad Institute Genomics Platform"/>
            <consortium name="The Broad Institute Genome Sequencing Center for Infectious Disease"/>
            <person name="Wu L."/>
            <person name="Ma J."/>
        </authorList>
    </citation>
    <scope>NUCLEOTIDE SEQUENCE [LARGE SCALE GENOMIC DNA]</scope>
    <source>
        <strain evidence="13">CGMCC 4.7289</strain>
    </source>
</reference>